<feature type="region of interest" description="Disordered" evidence="1">
    <location>
        <begin position="218"/>
        <end position="248"/>
    </location>
</feature>
<gene>
    <name evidence="3" type="ORF">EV202_14212</name>
</gene>
<evidence type="ECO:0000259" key="2">
    <source>
        <dbReference type="Pfam" id="PF18798"/>
    </source>
</evidence>
<evidence type="ECO:0000313" key="3">
    <source>
        <dbReference type="EMBL" id="TCO86687.1"/>
    </source>
</evidence>
<sequence>MENLYYNGACPSCAAFRGEAAQGFTFDQEVLKQALKTVYRQDFSPTTDIEEHLFDETFATFGRAIDEGYGKPTPGAANEDFYNELRHNAAVFSAFKVHRLQNDIAAQLMDEDGQLKPFERFAEDVRPMLDHQVERWLRTEYDTAVIRAHQAADWRRYMEQAHILPNLRWLPTTSVKPDIVHREFWSIGLTLPVDHPFWSAHRPGDRWNCHCSLEATDDDPTPGHEIPKTTPQNKPAPGLDNNPGTDAKLFSDTHPYVAHAYKGAKKAVEKFIREKFPDKASVKVEPKHDEPKSYAARTKEIKKAAAPLKEEVFANKRFKKDIRITGRGIKEWLNQPHEHYAHKNELLLHMGDVMKKAKYMGYGKDKHDPSVKAHLFEVKILGDKSWIIARELKPGRVEIHSISDSPRILDIIEKPTS</sequence>
<name>A0A4R2LLU7_9BACE</name>
<comment type="caution">
    <text evidence="3">The sequence shown here is derived from an EMBL/GenBank/DDBJ whole genome shotgun (WGS) entry which is preliminary data.</text>
</comment>
<evidence type="ECO:0000256" key="1">
    <source>
        <dbReference type="SAM" id="MobiDB-lite"/>
    </source>
</evidence>
<dbReference type="Proteomes" id="UP000295600">
    <property type="component" value="Unassembled WGS sequence"/>
</dbReference>
<dbReference type="AlphaFoldDB" id="A0A4R2LLU7"/>
<accession>A0A4R2LLU7</accession>
<reference evidence="3 4" key="1">
    <citation type="submission" date="2019-03" db="EMBL/GenBank/DDBJ databases">
        <title>Genomic Encyclopedia of Type Strains, Phase IV (KMG-IV): sequencing the most valuable type-strain genomes for metagenomic binning, comparative biology and taxonomic classification.</title>
        <authorList>
            <person name="Goeker M."/>
        </authorList>
    </citation>
    <scope>NUCLEOTIDE SEQUENCE [LARGE SCALE GENOMIC DNA]</scope>
    <source>
        <strain evidence="3 4">DSM 23917</strain>
    </source>
</reference>
<evidence type="ECO:0000313" key="4">
    <source>
        <dbReference type="Proteomes" id="UP000295600"/>
    </source>
</evidence>
<dbReference type="EMBL" id="SLXB01000042">
    <property type="protein sequence ID" value="TCO86687.1"/>
    <property type="molecule type" value="Genomic_DNA"/>
</dbReference>
<organism evidence="3 4">
    <name type="scientific">Prevotella heparinolytica</name>
    <dbReference type="NCBI Taxonomy" id="28113"/>
    <lineage>
        <taxon>Bacteria</taxon>
        <taxon>Pseudomonadati</taxon>
        <taxon>Bacteroidota</taxon>
        <taxon>Bacteroidia</taxon>
        <taxon>Bacteroidales</taxon>
        <taxon>Bacteroidaceae</taxon>
        <taxon>Bacteroides</taxon>
    </lineage>
</organism>
<protein>
    <submittedName>
        <fullName evidence="3">Phage Mu protein F like protein</fullName>
    </submittedName>
</protein>
<dbReference type="Pfam" id="PF18798">
    <property type="entry name" value="LPD3"/>
    <property type="match status" value="1"/>
</dbReference>
<proteinExistence type="predicted"/>
<dbReference type="InterPro" id="IPR040824">
    <property type="entry name" value="LPD3"/>
</dbReference>
<feature type="domain" description="Large polyvalent protein-associated" evidence="2">
    <location>
        <begin position="294"/>
        <end position="396"/>
    </location>
</feature>